<keyword evidence="4" id="KW-0597">Phosphoprotein</keyword>
<dbReference type="PANTHER" id="PTHR13105">
    <property type="entry name" value="MYELOID LEUKEMIA FACTOR"/>
    <property type="match status" value="1"/>
</dbReference>
<name>A0AA36GIQ8_9BILA</name>
<sequence length="303" mass="34718">MFGGQDPFMNMFGNMRRQMDMMDRMMDSMMTDPFAMMNHRPFGMLEDPRRQQHHHQHRQMVHPADPFAGFGFGGIFGAMNQIHGQAMADPNSHMYSHTSVMSFGPDGQPHIVEHTTKKAGDVKETRRRVRDGQRDEMSIGHHIGDRTHVIEKKRDKDGNVRSQQQFVNLDEDEAMDFDREFQQQIRRNFNYGRNGASNSSAIENGSSARPSHSRADRGPRESRHAPIITLPEEEDDDVIEIPITRRTGGPIIREISEEEAESSIPKRRKNNTGRFVLLHYGSPSLGFIPATIKFSRQLVIPLR</sequence>
<reference evidence="6" key="1">
    <citation type="submission" date="2023-06" db="EMBL/GenBank/DDBJ databases">
        <authorList>
            <person name="Delattre M."/>
        </authorList>
    </citation>
    <scope>NUCLEOTIDE SEQUENCE</scope>
    <source>
        <strain evidence="6">AF72</strain>
    </source>
</reference>
<accession>A0AA36GIQ8</accession>
<keyword evidence="3" id="KW-0963">Cytoplasm</keyword>
<proteinExistence type="inferred from homology"/>
<evidence type="ECO:0000256" key="3">
    <source>
        <dbReference type="ARBA" id="ARBA00022490"/>
    </source>
</evidence>
<feature type="non-terminal residue" evidence="6">
    <location>
        <position position="303"/>
    </location>
</feature>
<comment type="subcellular location">
    <subcellularLocation>
        <location evidence="1">Cytoplasm</location>
    </subcellularLocation>
</comment>
<evidence type="ECO:0000313" key="7">
    <source>
        <dbReference type="Proteomes" id="UP001177023"/>
    </source>
</evidence>
<feature type="compositionally biased region" description="Basic and acidic residues" evidence="5">
    <location>
        <begin position="213"/>
        <end position="224"/>
    </location>
</feature>
<feature type="region of interest" description="Disordered" evidence="5">
    <location>
        <begin position="191"/>
        <end position="226"/>
    </location>
</feature>
<dbReference type="Proteomes" id="UP001177023">
    <property type="component" value="Unassembled WGS sequence"/>
</dbReference>
<evidence type="ECO:0000256" key="1">
    <source>
        <dbReference type="ARBA" id="ARBA00004496"/>
    </source>
</evidence>
<evidence type="ECO:0000256" key="2">
    <source>
        <dbReference type="ARBA" id="ARBA00008332"/>
    </source>
</evidence>
<dbReference type="GO" id="GO:0005737">
    <property type="term" value="C:cytoplasm"/>
    <property type="evidence" value="ECO:0007669"/>
    <property type="project" value="UniProtKB-SubCell"/>
</dbReference>
<comment type="similarity">
    <text evidence="2">Belongs to the MLF family.</text>
</comment>
<dbReference type="EMBL" id="CATQJA010002709">
    <property type="protein sequence ID" value="CAJ0587137.1"/>
    <property type="molecule type" value="Genomic_DNA"/>
</dbReference>
<evidence type="ECO:0000256" key="4">
    <source>
        <dbReference type="ARBA" id="ARBA00022553"/>
    </source>
</evidence>
<keyword evidence="7" id="KW-1185">Reference proteome</keyword>
<feature type="compositionally biased region" description="Polar residues" evidence="5">
    <location>
        <begin position="195"/>
        <end position="210"/>
    </location>
</feature>
<comment type="caution">
    <text evidence="6">The sequence shown here is derived from an EMBL/GenBank/DDBJ whole genome shotgun (WGS) entry which is preliminary data.</text>
</comment>
<protein>
    <recommendedName>
        <fullName evidence="8">Myeloid leukemia factor</fullName>
    </recommendedName>
</protein>
<evidence type="ECO:0000256" key="5">
    <source>
        <dbReference type="SAM" id="MobiDB-lite"/>
    </source>
</evidence>
<dbReference type="Pfam" id="PF10248">
    <property type="entry name" value="Mlf1IP"/>
    <property type="match status" value="1"/>
</dbReference>
<dbReference type="InterPro" id="IPR019376">
    <property type="entry name" value="Myeloid_leukemia_factor"/>
</dbReference>
<gene>
    <name evidence="6" type="ORF">MSPICULIGERA_LOCUS25114</name>
</gene>
<evidence type="ECO:0000313" key="6">
    <source>
        <dbReference type="EMBL" id="CAJ0587137.1"/>
    </source>
</evidence>
<organism evidence="6 7">
    <name type="scientific">Mesorhabditis spiculigera</name>
    <dbReference type="NCBI Taxonomy" id="96644"/>
    <lineage>
        <taxon>Eukaryota</taxon>
        <taxon>Metazoa</taxon>
        <taxon>Ecdysozoa</taxon>
        <taxon>Nematoda</taxon>
        <taxon>Chromadorea</taxon>
        <taxon>Rhabditida</taxon>
        <taxon>Rhabditina</taxon>
        <taxon>Rhabditomorpha</taxon>
        <taxon>Rhabditoidea</taxon>
        <taxon>Rhabditidae</taxon>
        <taxon>Mesorhabditinae</taxon>
        <taxon>Mesorhabditis</taxon>
    </lineage>
</organism>
<dbReference type="AlphaFoldDB" id="A0AA36GIQ8"/>
<evidence type="ECO:0008006" key="8">
    <source>
        <dbReference type="Google" id="ProtNLM"/>
    </source>
</evidence>